<evidence type="ECO:0000256" key="3">
    <source>
        <dbReference type="ARBA" id="ARBA00023002"/>
    </source>
</evidence>
<keyword evidence="7" id="KW-1185">Reference proteome</keyword>
<evidence type="ECO:0000313" key="6">
    <source>
        <dbReference type="EMBL" id="KAH7039588.1"/>
    </source>
</evidence>
<proteinExistence type="inferred from homology"/>
<dbReference type="Proteomes" id="UP000756346">
    <property type="component" value="Unassembled WGS sequence"/>
</dbReference>
<dbReference type="InterPro" id="IPR004294">
    <property type="entry name" value="Carotenoid_Oase"/>
</dbReference>
<protein>
    <submittedName>
        <fullName evidence="6">Carotenoid oxygenase</fullName>
    </submittedName>
</protein>
<dbReference type="PANTHER" id="PTHR10543">
    <property type="entry name" value="BETA-CAROTENE DIOXYGENASE"/>
    <property type="match status" value="1"/>
</dbReference>
<dbReference type="Pfam" id="PF03055">
    <property type="entry name" value="RPE65"/>
    <property type="match status" value="1"/>
</dbReference>
<comment type="cofactor">
    <cofactor evidence="5">
        <name>Fe(2+)</name>
        <dbReference type="ChEBI" id="CHEBI:29033"/>
    </cofactor>
    <text evidence="5">Binds 1 Fe(2+) ion per subunit.</text>
</comment>
<keyword evidence="3" id="KW-0560">Oxidoreductase</keyword>
<dbReference type="AlphaFoldDB" id="A0A9P8YGN6"/>
<evidence type="ECO:0000256" key="1">
    <source>
        <dbReference type="ARBA" id="ARBA00006787"/>
    </source>
</evidence>
<dbReference type="PANTHER" id="PTHR10543:SF89">
    <property type="entry name" value="CAROTENOID 9,10(9',10')-CLEAVAGE DIOXYGENASE 1"/>
    <property type="match status" value="1"/>
</dbReference>
<keyword evidence="4 5" id="KW-0408">Iron</keyword>
<dbReference type="GO" id="GO:0046872">
    <property type="term" value="F:metal ion binding"/>
    <property type="evidence" value="ECO:0007669"/>
    <property type="project" value="UniProtKB-KW"/>
</dbReference>
<organism evidence="6 7">
    <name type="scientific">Microdochium trichocladiopsis</name>
    <dbReference type="NCBI Taxonomy" id="1682393"/>
    <lineage>
        <taxon>Eukaryota</taxon>
        <taxon>Fungi</taxon>
        <taxon>Dikarya</taxon>
        <taxon>Ascomycota</taxon>
        <taxon>Pezizomycotina</taxon>
        <taxon>Sordariomycetes</taxon>
        <taxon>Xylariomycetidae</taxon>
        <taxon>Xylariales</taxon>
        <taxon>Microdochiaceae</taxon>
        <taxon>Microdochium</taxon>
    </lineage>
</organism>
<evidence type="ECO:0000256" key="2">
    <source>
        <dbReference type="ARBA" id="ARBA00022723"/>
    </source>
</evidence>
<keyword evidence="2 5" id="KW-0479">Metal-binding</keyword>
<feature type="binding site" evidence="5">
    <location>
        <position position="180"/>
    </location>
    <ligand>
        <name>Fe cation</name>
        <dbReference type="ChEBI" id="CHEBI:24875"/>
        <note>catalytic</note>
    </ligand>
</feature>
<comment type="caution">
    <text evidence="6">The sequence shown here is derived from an EMBL/GenBank/DDBJ whole genome shotgun (WGS) entry which is preliminary data.</text>
</comment>
<sequence>MAGHFRTQAPAASLPGQAFGRYPQFSGIMKPSRFEGEVQNLEVDGTIPHSIDGTFYRVMPDPQMVPFIEGDPWFNGDGNISAFRIHNGRCHFKQRYVRTEKFVRERQAQRALLGRYRNKYTDLVEFHVRSTANTNIFYFNGRLLACKEDSPAYAMDPVTLETIGLEDFCGQMPSLTFTAHPKLDPVTGELHCFGYEARGDGTPDVCYWTVSPDGQVKNVSWLVAPAVAMIHDFAVTDHWILFPLNCLTCDVERLKAGGEHWQWDPELPFYLGVMPRYGGNNSNVKWFQGPTAFPGHTANAHETADGNIVFDLAMAKDNIFVWWPDRDGNAPDPKSGACRTEMSRYTIDPRSKDLELPTPAVLGPDDCEFPRIDDRVSSKPHTTIFYLAMDPALDTNYQAIGHLVAGFAPYNAIGQLDVVTGGLAKYFPGRTHFVQEPVFIPRSKDASEGDGYVMAMVNNLSTMTSELHIVDTNDFTKAQAIIYLPMNLRIGLHGNWVDSQDLGLSKD</sequence>
<dbReference type="GO" id="GO:0010436">
    <property type="term" value="F:carotenoid dioxygenase activity"/>
    <property type="evidence" value="ECO:0007669"/>
    <property type="project" value="TreeGrafter"/>
</dbReference>
<reference evidence="6" key="1">
    <citation type="journal article" date="2021" name="Nat. Commun.">
        <title>Genetic determinants of endophytism in the Arabidopsis root mycobiome.</title>
        <authorList>
            <person name="Mesny F."/>
            <person name="Miyauchi S."/>
            <person name="Thiergart T."/>
            <person name="Pickel B."/>
            <person name="Atanasova L."/>
            <person name="Karlsson M."/>
            <person name="Huettel B."/>
            <person name="Barry K.W."/>
            <person name="Haridas S."/>
            <person name="Chen C."/>
            <person name="Bauer D."/>
            <person name="Andreopoulos W."/>
            <person name="Pangilinan J."/>
            <person name="LaButti K."/>
            <person name="Riley R."/>
            <person name="Lipzen A."/>
            <person name="Clum A."/>
            <person name="Drula E."/>
            <person name="Henrissat B."/>
            <person name="Kohler A."/>
            <person name="Grigoriev I.V."/>
            <person name="Martin F.M."/>
            <person name="Hacquard S."/>
        </authorList>
    </citation>
    <scope>NUCLEOTIDE SEQUENCE</scope>
    <source>
        <strain evidence="6">MPI-CAGE-CH-0230</strain>
    </source>
</reference>
<gene>
    <name evidence="6" type="ORF">B0I36DRAFT_426249</name>
</gene>
<dbReference type="GeneID" id="70191931"/>
<evidence type="ECO:0000313" key="7">
    <source>
        <dbReference type="Proteomes" id="UP000756346"/>
    </source>
</evidence>
<evidence type="ECO:0000256" key="5">
    <source>
        <dbReference type="PIRSR" id="PIRSR604294-1"/>
    </source>
</evidence>
<name>A0A9P8YGN6_9PEZI</name>
<dbReference type="RefSeq" id="XP_046017643.1">
    <property type="nucleotide sequence ID" value="XM_046162385.1"/>
</dbReference>
<dbReference type="OrthoDB" id="1069523at2759"/>
<dbReference type="GO" id="GO:0016121">
    <property type="term" value="P:carotene catabolic process"/>
    <property type="evidence" value="ECO:0007669"/>
    <property type="project" value="TreeGrafter"/>
</dbReference>
<evidence type="ECO:0000256" key="4">
    <source>
        <dbReference type="ARBA" id="ARBA00023004"/>
    </source>
</evidence>
<comment type="similarity">
    <text evidence="1">Belongs to the carotenoid oxygenase family.</text>
</comment>
<feature type="binding site" evidence="5">
    <location>
        <position position="231"/>
    </location>
    <ligand>
        <name>Fe cation</name>
        <dbReference type="ChEBI" id="CHEBI:24875"/>
        <note>catalytic</note>
    </ligand>
</feature>
<feature type="binding site" evidence="5">
    <location>
        <position position="296"/>
    </location>
    <ligand>
        <name>Fe cation</name>
        <dbReference type="ChEBI" id="CHEBI:24875"/>
        <note>catalytic</note>
    </ligand>
</feature>
<feature type="binding site" evidence="5">
    <location>
        <position position="493"/>
    </location>
    <ligand>
        <name>Fe cation</name>
        <dbReference type="ChEBI" id="CHEBI:24875"/>
        <note>catalytic</note>
    </ligand>
</feature>
<dbReference type="EMBL" id="JAGTJQ010000001">
    <property type="protein sequence ID" value="KAH7039588.1"/>
    <property type="molecule type" value="Genomic_DNA"/>
</dbReference>
<accession>A0A9P8YGN6</accession>